<dbReference type="GO" id="GO:0071111">
    <property type="term" value="F:cyclic-guanylate-specific phosphodiesterase activity"/>
    <property type="evidence" value="ECO:0007669"/>
    <property type="project" value="UniProtKB-EC"/>
</dbReference>
<proteinExistence type="predicted"/>
<dbReference type="SMART" id="SM00052">
    <property type="entry name" value="EAL"/>
    <property type="match status" value="1"/>
</dbReference>
<name>A0ABU9H890_9GAMM</name>
<dbReference type="PROSITE" id="PS50887">
    <property type="entry name" value="GGDEF"/>
    <property type="match status" value="1"/>
</dbReference>
<dbReference type="PANTHER" id="PTHR44757:SF2">
    <property type="entry name" value="BIOFILM ARCHITECTURE MAINTENANCE PROTEIN MBAA"/>
    <property type="match status" value="1"/>
</dbReference>
<dbReference type="PROSITE" id="PS50883">
    <property type="entry name" value="EAL"/>
    <property type="match status" value="1"/>
</dbReference>
<comment type="caution">
    <text evidence="3">The sequence shown here is derived from an EMBL/GenBank/DDBJ whole genome shotgun (WGS) entry which is preliminary data.</text>
</comment>
<keyword evidence="3" id="KW-0808">Transferase</keyword>
<dbReference type="CDD" id="cd01949">
    <property type="entry name" value="GGDEF"/>
    <property type="match status" value="1"/>
</dbReference>
<dbReference type="RefSeq" id="WP_341626812.1">
    <property type="nucleotide sequence ID" value="NZ_JBAKBA010000004.1"/>
</dbReference>
<dbReference type="NCBIfam" id="TIGR00254">
    <property type="entry name" value="GGDEF"/>
    <property type="match status" value="1"/>
</dbReference>
<dbReference type="SMART" id="SM00267">
    <property type="entry name" value="GGDEF"/>
    <property type="match status" value="1"/>
</dbReference>
<dbReference type="InterPro" id="IPR029787">
    <property type="entry name" value="Nucleotide_cyclase"/>
</dbReference>
<accession>A0ABU9H890</accession>
<dbReference type="InterPro" id="IPR000160">
    <property type="entry name" value="GGDEF_dom"/>
</dbReference>
<dbReference type="Gene3D" id="3.30.70.270">
    <property type="match status" value="1"/>
</dbReference>
<evidence type="ECO:0000313" key="4">
    <source>
        <dbReference type="Proteomes" id="UP001366060"/>
    </source>
</evidence>
<feature type="domain" description="EAL" evidence="1">
    <location>
        <begin position="355"/>
        <end position="608"/>
    </location>
</feature>
<dbReference type="InterPro" id="IPR001633">
    <property type="entry name" value="EAL_dom"/>
</dbReference>
<dbReference type="EC" id="2.7.7.65" evidence="3"/>
<evidence type="ECO:0000313" key="3">
    <source>
        <dbReference type="EMBL" id="MEL0658095.1"/>
    </source>
</evidence>
<dbReference type="InterPro" id="IPR035919">
    <property type="entry name" value="EAL_sf"/>
</dbReference>
<evidence type="ECO:0000259" key="1">
    <source>
        <dbReference type="PROSITE" id="PS50883"/>
    </source>
</evidence>
<gene>
    <name evidence="3" type="ORF">V6255_02985</name>
</gene>
<dbReference type="SUPFAM" id="SSF141868">
    <property type="entry name" value="EAL domain-like"/>
    <property type="match status" value="1"/>
</dbReference>
<dbReference type="CDD" id="cd01948">
    <property type="entry name" value="EAL"/>
    <property type="match status" value="1"/>
</dbReference>
<sequence length="608" mass="69041">MNIAMHIMSIQHQLVLAIDKDPDLKKMLHQFLSLCSLSLNSTNSHIFLIKDNNNNPAYQLNINHEIQLKHYVSFPMKKSGLLSSEDTKLFDLVNQFFQNNRDEQEQKVSSTLYHFFKIGDFGVLTIEREKSLDQAIRNALPPVLNKLAISTIAAINHHSLVIEIKTRQRVEEKISYQASHDFLTGLYNRMKIQEFLASAIDDCIHQEQTGAILLINLTGFKNINDVMGYHVGDEVLKQAAVRLKVLIKDMGIVARFNGHEFIILIESLSLNNTKAQSIINDVIADIIYAMEIPFEFVEGRFSLSCFIGYETFNNASKGVQDILKNASIAVYEAFKRGKDKALPYNEVMSKQLNDHISYTREIKQALAFNEFELHYQPQYDHLNNMIGAEALLRWNNPLRGYESPAVYIPIAEESDLIMQISSYVLQQACEDIRKLQQLPLPDTFKQVSINISAKQLAKHDFADTIILAIKKNQISPLHLKIEITESIMMGDIELSIACLEKLHDFGVECAIDDFGTGYSSLAYLKRLPASLLKIDRSFVTDIHKDPSNHAIANMVIKLANSLNMEVIAEGVETKQELDSLIALGCYQYQGFYFSRPLTFNKLVESLEA</sequence>
<protein>
    <submittedName>
        <fullName evidence="3">Bifunctional diguanylate cyclase/phosphodiesterase</fullName>
        <ecNumber evidence="3">2.7.7.65</ecNumber>
        <ecNumber evidence="3">3.1.4.52</ecNumber>
    </submittedName>
</protein>
<dbReference type="Gene3D" id="3.20.20.450">
    <property type="entry name" value="EAL domain"/>
    <property type="match status" value="1"/>
</dbReference>
<dbReference type="EMBL" id="JBAKBA010000004">
    <property type="protein sequence ID" value="MEL0658095.1"/>
    <property type="molecule type" value="Genomic_DNA"/>
</dbReference>
<keyword evidence="3" id="KW-0378">Hydrolase</keyword>
<dbReference type="InterPro" id="IPR043128">
    <property type="entry name" value="Rev_trsase/Diguanyl_cyclase"/>
</dbReference>
<keyword evidence="3" id="KW-0548">Nucleotidyltransferase</keyword>
<dbReference type="EC" id="3.1.4.52" evidence="3"/>
<reference evidence="3 4" key="1">
    <citation type="submission" date="2024-02" db="EMBL/GenBank/DDBJ databases">
        <title>Bacteria isolated from the canopy kelp, Nereocystis luetkeana.</title>
        <authorList>
            <person name="Pfister C.A."/>
            <person name="Younker I.T."/>
            <person name="Light S.H."/>
        </authorList>
    </citation>
    <scope>NUCLEOTIDE SEQUENCE [LARGE SCALE GENOMIC DNA]</scope>
    <source>
        <strain evidence="3 4">TI.2.07</strain>
    </source>
</reference>
<dbReference type="Proteomes" id="UP001366060">
    <property type="component" value="Unassembled WGS sequence"/>
</dbReference>
<dbReference type="SUPFAM" id="SSF55073">
    <property type="entry name" value="Nucleotide cyclase"/>
    <property type="match status" value="1"/>
</dbReference>
<dbReference type="PANTHER" id="PTHR44757">
    <property type="entry name" value="DIGUANYLATE CYCLASE DGCP"/>
    <property type="match status" value="1"/>
</dbReference>
<evidence type="ECO:0000259" key="2">
    <source>
        <dbReference type="PROSITE" id="PS50887"/>
    </source>
</evidence>
<dbReference type="Pfam" id="PF00563">
    <property type="entry name" value="EAL"/>
    <property type="match status" value="1"/>
</dbReference>
<keyword evidence="4" id="KW-1185">Reference proteome</keyword>
<feature type="domain" description="GGDEF" evidence="2">
    <location>
        <begin position="208"/>
        <end position="346"/>
    </location>
</feature>
<dbReference type="GO" id="GO:0052621">
    <property type="term" value="F:diguanylate cyclase activity"/>
    <property type="evidence" value="ECO:0007669"/>
    <property type="project" value="UniProtKB-EC"/>
</dbReference>
<organism evidence="3 4">
    <name type="scientific">Psychromonas arctica</name>
    <dbReference type="NCBI Taxonomy" id="168275"/>
    <lineage>
        <taxon>Bacteria</taxon>
        <taxon>Pseudomonadati</taxon>
        <taxon>Pseudomonadota</taxon>
        <taxon>Gammaproteobacteria</taxon>
        <taxon>Alteromonadales</taxon>
        <taxon>Psychromonadaceae</taxon>
        <taxon>Psychromonas</taxon>
    </lineage>
</organism>
<dbReference type="Pfam" id="PF00990">
    <property type="entry name" value="GGDEF"/>
    <property type="match status" value="1"/>
</dbReference>
<dbReference type="InterPro" id="IPR052155">
    <property type="entry name" value="Biofilm_reg_signaling"/>
</dbReference>